<dbReference type="RefSeq" id="WP_317547612.1">
    <property type="nucleotide sequence ID" value="NZ_JAWLKE010000002.1"/>
</dbReference>
<name>A0ABU4AUY9_9NOCA</name>
<evidence type="ECO:0000313" key="8">
    <source>
        <dbReference type="EMBL" id="MDV6230056.1"/>
    </source>
</evidence>
<evidence type="ECO:0000256" key="5">
    <source>
        <dbReference type="SAM" id="MobiDB-lite"/>
    </source>
</evidence>
<feature type="transmembrane region" description="Helical" evidence="6">
    <location>
        <begin position="99"/>
        <end position="123"/>
    </location>
</feature>
<protein>
    <submittedName>
        <fullName evidence="8">DUF202 domain-containing protein</fullName>
    </submittedName>
</protein>
<feature type="region of interest" description="Disordered" evidence="5">
    <location>
        <begin position="1"/>
        <end position="21"/>
    </location>
</feature>
<dbReference type="EMBL" id="JAWLKE010000002">
    <property type="protein sequence ID" value="MDV6230056.1"/>
    <property type="molecule type" value="Genomic_DNA"/>
</dbReference>
<comment type="subcellular location">
    <subcellularLocation>
        <location evidence="1">Endomembrane system</location>
        <topology evidence="1">Multi-pass membrane protein</topology>
    </subcellularLocation>
</comment>
<evidence type="ECO:0000256" key="6">
    <source>
        <dbReference type="SAM" id="Phobius"/>
    </source>
</evidence>
<reference evidence="8 9" key="1">
    <citation type="submission" date="2023-10" db="EMBL/GenBank/DDBJ databases">
        <title>Development of a sustainable strategy for remediation of hydrocarbon-contaminated territories based on the waste exchange concept.</title>
        <authorList>
            <person name="Krivoruchko A."/>
        </authorList>
    </citation>
    <scope>NUCLEOTIDE SEQUENCE [LARGE SCALE GENOMIC DNA]</scope>
    <source>
        <strain evidence="8 9">IEGM 1322</strain>
    </source>
</reference>
<keyword evidence="9" id="KW-1185">Reference proteome</keyword>
<organism evidence="8 9">
    <name type="scientific">Rhodococcus cercidiphylli</name>
    <dbReference type="NCBI Taxonomy" id="489916"/>
    <lineage>
        <taxon>Bacteria</taxon>
        <taxon>Bacillati</taxon>
        <taxon>Actinomycetota</taxon>
        <taxon>Actinomycetes</taxon>
        <taxon>Mycobacteriales</taxon>
        <taxon>Nocardiaceae</taxon>
        <taxon>Rhodococcus</taxon>
    </lineage>
</organism>
<dbReference type="Pfam" id="PF02656">
    <property type="entry name" value="DUF202"/>
    <property type="match status" value="1"/>
</dbReference>
<keyword evidence="4 6" id="KW-0472">Membrane</keyword>
<evidence type="ECO:0000259" key="7">
    <source>
        <dbReference type="Pfam" id="PF02656"/>
    </source>
</evidence>
<evidence type="ECO:0000256" key="3">
    <source>
        <dbReference type="ARBA" id="ARBA00022989"/>
    </source>
</evidence>
<comment type="caution">
    <text evidence="8">The sequence shown here is derived from an EMBL/GenBank/DDBJ whole genome shotgun (WGS) entry which is preliminary data.</text>
</comment>
<evidence type="ECO:0000256" key="4">
    <source>
        <dbReference type="ARBA" id="ARBA00023136"/>
    </source>
</evidence>
<sequence length="126" mass="13298">MMWRARHERPSGRPGGALGDGGLQVERTELAWARTESAVAVCAVIGFRLSAHTRQPALVALAVLVSFGAAALLVSGWIARMRSARTAGGKISAPPTFPLRAHAIAVLIPALGLMSLTFVIWSVTSR</sequence>
<feature type="transmembrane region" description="Helical" evidence="6">
    <location>
        <begin position="57"/>
        <end position="79"/>
    </location>
</feature>
<dbReference type="Proteomes" id="UP001185899">
    <property type="component" value="Unassembled WGS sequence"/>
</dbReference>
<feature type="domain" description="DUF202" evidence="7">
    <location>
        <begin position="22"/>
        <end position="82"/>
    </location>
</feature>
<evidence type="ECO:0000256" key="1">
    <source>
        <dbReference type="ARBA" id="ARBA00004127"/>
    </source>
</evidence>
<evidence type="ECO:0000256" key="2">
    <source>
        <dbReference type="ARBA" id="ARBA00022692"/>
    </source>
</evidence>
<gene>
    <name evidence="8" type="ORF">R3P95_05800</name>
</gene>
<keyword evidence="3 6" id="KW-1133">Transmembrane helix</keyword>
<dbReference type="InterPro" id="IPR003807">
    <property type="entry name" value="DUF202"/>
</dbReference>
<proteinExistence type="predicted"/>
<evidence type="ECO:0000313" key="9">
    <source>
        <dbReference type="Proteomes" id="UP001185899"/>
    </source>
</evidence>
<accession>A0ABU4AUY9</accession>
<keyword evidence="2 6" id="KW-0812">Transmembrane</keyword>